<evidence type="ECO:0000259" key="1">
    <source>
        <dbReference type="PROSITE" id="PS50943"/>
    </source>
</evidence>
<name>A0A7W8A2R7_9ACTN</name>
<dbReference type="SMART" id="SM00530">
    <property type="entry name" value="HTH_XRE"/>
    <property type="match status" value="1"/>
</dbReference>
<organism evidence="2 3">
    <name type="scientific">Nonomuraea endophytica</name>
    <dbReference type="NCBI Taxonomy" id="714136"/>
    <lineage>
        <taxon>Bacteria</taxon>
        <taxon>Bacillati</taxon>
        <taxon>Actinomycetota</taxon>
        <taxon>Actinomycetes</taxon>
        <taxon>Streptosporangiales</taxon>
        <taxon>Streptosporangiaceae</taxon>
        <taxon>Nonomuraea</taxon>
    </lineage>
</organism>
<evidence type="ECO:0000313" key="2">
    <source>
        <dbReference type="EMBL" id="MBB5077780.1"/>
    </source>
</evidence>
<comment type="caution">
    <text evidence="2">The sequence shown here is derived from an EMBL/GenBank/DDBJ whole genome shotgun (WGS) entry which is preliminary data.</text>
</comment>
<dbReference type="SUPFAM" id="SSF47413">
    <property type="entry name" value="lambda repressor-like DNA-binding domains"/>
    <property type="match status" value="1"/>
</dbReference>
<dbReference type="CDD" id="cd00093">
    <property type="entry name" value="HTH_XRE"/>
    <property type="match status" value="1"/>
</dbReference>
<dbReference type="GO" id="GO:0003677">
    <property type="term" value="F:DNA binding"/>
    <property type="evidence" value="ECO:0007669"/>
    <property type="project" value="InterPro"/>
</dbReference>
<gene>
    <name evidence="2" type="ORF">HNR40_003255</name>
</gene>
<proteinExistence type="predicted"/>
<sequence length="474" mass="52007">MTMDQAHIREVLTGVFARQDLEEVCKRRDVGGVIRILNKYGITQGQIAGLTGIAQGRISEYKTGKRFATAKSTFESIADGLGMPAHLRRSLGLAPGGSDDARRVGDGLQIPTDTFDLQLLAEAIGKRGEALKRRELLRMVAQLGATTTLAQSEAWEKISFALTKPSALDEAIVREMEARSAGFHRLEEMLPANAIFKGLAAHLREVGTILNGTTSDPKDDLRRRLMVVASESSVLAGWIASDLGSPPTARNFYDTAEKAAREANDLGIIACAYGYRSYIPSSKANHGRARALLASALDLLPKSASPGTTSWLAARHAEESAALGDKENAYRSWAEAQEAFEIADPDEDRVWTRFLDQDRFDAFRIATFSQIGQLSEAEEVARAVISRLPEVDRKRAGIILGDIAMAHIAHGSANEAARAAREGLAVVRETESVIWLPRFEILAKALERWRVQQPVRLFLEDIIMTKRQFSASRQ</sequence>
<dbReference type="RefSeq" id="WP_184961966.1">
    <property type="nucleotide sequence ID" value="NZ_JACHIN010000004.1"/>
</dbReference>
<dbReference type="InterPro" id="IPR001387">
    <property type="entry name" value="Cro/C1-type_HTH"/>
</dbReference>
<dbReference type="SUPFAM" id="SSF48452">
    <property type="entry name" value="TPR-like"/>
    <property type="match status" value="1"/>
</dbReference>
<dbReference type="InterPro" id="IPR011990">
    <property type="entry name" value="TPR-like_helical_dom_sf"/>
</dbReference>
<dbReference type="AlphaFoldDB" id="A0A7W8A2R7"/>
<keyword evidence="3" id="KW-1185">Reference proteome</keyword>
<protein>
    <submittedName>
        <fullName evidence="2">Transcriptional regulator with XRE-family HTH domain</fullName>
    </submittedName>
</protein>
<dbReference type="InterPro" id="IPR010982">
    <property type="entry name" value="Lambda_DNA-bd_dom_sf"/>
</dbReference>
<dbReference type="PROSITE" id="PS50943">
    <property type="entry name" value="HTH_CROC1"/>
    <property type="match status" value="1"/>
</dbReference>
<feature type="domain" description="HTH cro/C1-type" evidence="1">
    <location>
        <begin position="33"/>
        <end position="87"/>
    </location>
</feature>
<evidence type="ECO:0000313" key="3">
    <source>
        <dbReference type="Proteomes" id="UP000568380"/>
    </source>
</evidence>
<accession>A0A7W8A2R7</accession>
<reference evidence="2 3" key="1">
    <citation type="submission" date="2020-08" db="EMBL/GenBank/DDBJ databases">
        <title>Genomic Encyclopedia of Type Strains, Phase IV (KMG-IV): sequencing the most valuable type-strain genomes for metagenomic binning, comparative biology and taxonomic classification.</title>
        <authorList>
            <person name="Goeker M."/>
        </authorList>
    </citation>
    <scope>NUCLEOTIDE SEQUENCE [LARGE SCALE GENOMIC DNA]</scope>
    <source>
        <strain evidence="2 3">DSM 45385</strain>
    </source>
</reference>
<dbReference type="Proteomes" id="UP000568380">
    <property type="component" value="Unassembled WGS sequence"/>
</dbReference>
<dbReference type="EMBL" id="JACHIN010000004">
    <property type="protein sequence ID" value="MBB5077780.1"/>
    <property type="molecule type" value="Genomic_DNA"/>
</dbReference>